<comment type="similarity">
    <text evidence="2">Belongs to the FliJ family.</text>
</comment>
<dbReference type="InterPro" id="IPR052570">
    <property type="entry name" value="FliJ"/>
</dbReference>
<keyword evidence="13" id="KW-0969">Cilium</keyword>
<dbReference type="InterPro" id="IPR053716">
    <property type="entry name" value="Flag_assembly_chemotaxis_eff"/>
</dbReference>
<dbReference type="Proteomes" id="UP001433638">
    <property type="component" value="Unassembled WGS sequence"/>
</dbReference>
<evidence type="ECO:0000256" key="8">
    <source>
        <dbReference type="ARBA" id="ARBA00022927"/>
    </source>
</evidence>
<keyword evidence="6" id="KW-0145">Chemotaxis</keyword>
<dbReference type="PIRSF" id="PIRSF019404">
    <property type="entry name" value="FliJ"/>
    <property type="match status" value="1"/>
</dbReference>
<reference evidence="13" key="1">
    <citation type="submission" date="2024-06" db="EMBL/GenBank/DDBJ databases">
        <title>Genome sequence of Vogesella sp. MAHUQ-64.</title>
        <authorList>
            <person name="Huq M.A."/>
        </authorList>
    </citation>
    <scope>NUCLEOTIDE SEQUENCE</scope>
    <source>
        <strain evidence="13">MAHUQ-64</strain>
    </source>
</reference>
<comment type="subcellular location">
    <subcellularLocation>
        <location evidence="1">Cell membrane</location>
        <topology evidence="1">Peripheral membrane protein</topology>
        <orientation evidence="1">Cytoplasmic side</orientation>
    </subcellularLocation>
</comment>
<protein>
    <recommendedName>
        <fullName evidence="3">Flagellar FliJ protein</fullName>
    </recommendedName>
</protein>
<evidence type="ECO:0000256" key="12">
    <source>
        <dbReference type="SAM" id="MobiDB-lite"/>
    </source>
</evidence>
<evidence type="ECO:0000256" key="4">
    <source>
        <dbReference type="ARBA" id="ARBA00022448"/>
    </source>
</evidence>
<keyword evidence="8" id="KW-0653">Protein transport</keyword>
<dbReference type="Gene3D" id="1.10.287.1700">
    <property type="match status" value="1"/>
</dbReference>
<dbReference type="InterPro" id="IPR012823">
    <property type="entry name" value="Flagell_FliJ"/>
</dbReference>
<keyword evidence="4" id="KW-0813">Transport</keyword>
<evidence type="ECO:0000256" key="6">
    <source>
        <dbReference type="ARBA" id="ARBA00022500"/>
    </source>
</evidence>
<evidence type="ECO:0000313" key="14">
    <source>
        <dbReference type="Proteomes" id="UP001433638"/>
    </source>
</evidence>
<keyword evidence="14" id="KW-1185">Reference proteome</keyword>
<dbReference type="PRINTS" id="PR01004">
    <property type="entry name" value="FLGFLIJ"/>
</dbReference>
<dbReference type="Pfam" id="PF02050">
    <property type="entry name" value="FliJ"/>
    <property type="match status" value="1"/>
</dbReference>
<dbReference type="InterPro" id="IPR018006">
    <property type="entry name" value="Flag_FliJ_proteobac"/>
</dbReference>
<organism evidence="13 14">
    <name type="scientific">Vogesella oryzagri</name>
    <dbReference type="NCBI Taxonomy" id="3160864"/>
    <lineage>
        <taxon>Bacteria</taxon>
        <taxon>Pseudomonadati</taxon>
        <taxon>Pseudomonadota</taxon>
        <taxon>Betaproteobacteria</taxon>
        <taxon>Neisseriales</taxon>
        <taxon>Chromobacteriaceae</taxon>
        <taxon>Vogesella</taxon>
    </lineage>
</organism>
<evidence type="ECO:0000256" key="11">
    <source>
        <dbReference type="SAM" id="Coils"/>
    </source>
</evidence>
<keyword evidence="10" id="KW-1006">Bacterial flagellum protein export</keyword>
<name>A0ABV1LZM7_9NEIS</name>
<gene>
    <name evidence="13" type="primary">fliJ</name>
    <name evidence="13" type="ORF">ABNW52_01685</name>
</gene>
<proteinExistence type="inferred from homology"/>
<evidence type="ECO:0000256" key="9">
    <source>
        <dbReference type="ARBA" id="ARBA00023136"/>
    </source>
</evidence>
<evidence type="ECO:0000256" key="3">
    <source>
        <dbReference type="ARBA" id="ARBA00020392"/>
    </source>
</evidence>
<dbReference type="NCBIfam" id="TIGR02473">
    <property type="entry name" value="flagell_FliJ"/>
    <property type="match status" value="1"/>
</dbReference>
<evidence type="ECO:0000256" key="7">
    <source>
        <dbReference type="ARBA" id="ARBA00022795"/>
    </source>
</evidence>
<keyword evidence="13" id="KW-0966">Cell projection</keyword>
<feature type="region of interest" description="Disordered" evidence="12">
    <location>
        <begin position="118"/>
        <end position="142"/>
    </location>
</feature>
<evidence type="ECO:0000256" key="10">
    <source>
        <dbReference type="ARBA" id="ARBA00023225"/>
    </source>
</evidence>
<dbReference type="PANTHER" id="PTHR38786">
    <property type="entry name" value="FLAGELLAR FLIJ PROTEIN"/>
    <property type="match status" value="1"/>
</dbReference>
<dbReference type="PANTHER" id="PTHR38786:SF1">
    <property type="entry name" value="FLAGELLAR FLIJ PROTEIN"/>
    <property type="match status" value="1"/>
</dbReference>
<evidence type="ECO:0000256" key="1">
    <source>
        <dbReference type="ARBA" id="ARBA00004413"/>
    </source>
</evidence>
<feature type="coiled-coil region" evidence="11">
    <location>
        <begin position="8"/>
        <end position="35"/>
    </location>
</feature>
<keyword evidence="5" id="KW-1003">Cell membrane</keyword>
<keyword evidence="11" id="KW-0175">Coiled coil</keyword>
<keyword evidence="9" id="KW-0472">Membrane</keyword>
<keyword evidence="7" id="KW-1005">Bacterial flagellum biogenesis</keyword>
<accession>A0ABV1LZM7</accession>
<sequence length="142" mass="16983">MSKFELLLRLAGDRVDAAAERMRKAQQQQLQAQQTLQQLDSFIADYQQQMLHKGQVGMSVTQWADYRLFMQKLDDARAQQQQELERSLQRFAVEKQGWLQERRKLKSYEVLQKREQKRADLAQKRREQKTLDEFSARLKKPD</sequence>
<dbReference type="RefSeq" id="WP_349583125.1">
    <property type="nucleotide sequence ID" value="NZ_JBEFLD010000001.1"/>
</dbReference>
<comment type="caution">
    <text evidence="13">The sequence shown here is derived from an EMBL/GenBank/DDBJ whole genome shotgun (WGS) entry which is preliminary data.</text>
</comment>
<evidence type="ECO:0000256" key="2">
    <source>
        <dbReference type="ARBA" id="ARBA00010004"/>
    </source>
</evidence>
<evidence type="ECO:0000313" key="13">
    <source>
        <dbReference type="EMBL" id="MEQ6289323.1"/>
    </source>
</evidence>
<dbReference type="EMBL" id="JBEFLD010000001">
    <property type="protein sequence ID" value="MEQ6289323.1"/>
    <property type="molecule type" value="Genomic_DNA"/>
</dbReference>
<evidence type="ECO:0000256" key="5">
    <source>
        <dbReference type="ARBA" id="ARBA00022475"/>
    </source>
</evidence>
<keyword evidence="13" id="KW-0282">Flagellum</keyword>